<dbReference type="EMBL" id="SNSC02000009">
    <property type="protein sequence ID" value="TID21359.1"/>
    <property type="molecule type" value="Genomic_DNA"/>
</dbReference>
<accession>A0A4Z1PHP8</accession>
<comment type="caution">
    <text evidence="1">The sequence shown here is derived from an EMBL/GenBank/DDBJ whole genome shotgun (WGS) entry which is preliminary data.</text>
</comment>
<evidence type="ECO:0000313" key="1">
    <source>
        <dbReference type="EMBL" id="TID21359.1"/>
    </source>
</evidence>
<reference evidence="1 2" key="1">
    <citation type="submission" date="2019-04" db="EMBL/GenBank/DDBJ databases">
        <title>High contiguity whole genome sequence and gene annotation resource for two Venturia nashicola isolates.</title>
        <authorList>
            <person name="Prokchorchik M."/>
            <person name="Won K."/>
            <person name="Lee Y."/>
            <person name="Choi E.D."/>
            <person name="Segonzac C."/>
            <person name="Sohn K.H."/>
        </authorList>
    </citation>
    <scope>NUCLEOTIDE SEQUENCE [LARGE SCALE GENOMIC DNA]</scope>
    <source>
        <strain evidence="1 2">PRI2</strain>
    </source>
</reference>
<proteinExistence type="predicted"/>
<name>A0A4Z1PHP8_9PEZI</name>
<gene>
    <name evidence="1" type="ORF">E6O75_ATG04754</name>
</gene>
<sequence length="74" mass="8049">MFDQSKVLAPFRRACRTHGITGSDPSLGSTALSQIFSVITQSCRTKAGNCIVIAAFETGTPSKDFLPWHYMIAL</sequence>
<keyword evidence="2" id="KW-1185">Reference proteome</keyword>
<protein>
    <submittedName>
        <fullName evidence="1">Uncharacterized protein</fullName>
    </submittedName>
</protein>
<evidence type="ECO:0000313" key="2">
    <source>
        <dbReference type="Proteomes" id="UP000298493"/>
    </source>
</evidence>
<dbReference type="AlphaFoldDB" id="A0A4Z1PHP8"/>
<dbReference type="Proteomes" id="UP000298493">
    <property type="component" value="Unassembled WGS sequence"/>
</dbReference>
<organism evidence="1 2">
    <name type="scientific">Venturia nashicola</name>
    <dbReference type="NCBI Taxonomy" id="86259"/>
    <lineage>
        <taxon>Eukaryota</taxon>
        <taxon>Fungi</taxon>
        <taxon>Dikarya</taxon>
        <taxon>Ascomycota</taxon>
        <taxon>Pezizomycotina</taxon>
        <taxon>Dothideomycetes</taxon>
        <taxon>Pleosporomycetidae</taxon>
        <taxon>Venturiales</taxon>
        <taxon>Venturiaceae</taxon>
        <taxon>Venturia</taxon>
    </lineage>
</organism>